<accession>A0A814BT42</accession>
<dbReference type="Proteomes" id="UP000663879">
    <property type="component" value="Unassembled WGS sequence"/>
</dbReference>
<evidence type="ECO:0000313" key="2">
    <source>
        <dbReference type="Proteomes" id="UP000663879"/>
    </source>
</evidence>
<comment type="caution">
    <text evidence="1">The sequence shown here is derived from an EMBL/GenBank/DDBJ whole genome shotgun (WGS) entry which is preliminary data.</text>
</comment>
<name>A0A814BT42_9BILA</name>
<reference evidence="1" key="1">
    <citation type="submission" date="2021-02" db="EMBL/GenBank/DDBJ databases">
        <authorList>
            <person name="Nowell W R."/>
        </authorList>
    </citation>
    <scope>NUCLEOTIDE SEQUENCE</scope>
    <source>
        <strain evidence="1">Ploen Becks lab</strain>
    </source>
</reference>
<sequence>MSLLNSISSFEFLFYLDFLTYCFVQTNILSLELQTVTYDYRNVKILAESTIAKLENIKTEQEFVNKWNTLHDRAKQLELEIEEDRRQIRPPKRFRTEEYVQKPTIKAKEVFKKVIVQTVDILVEAIRTRFEIENIGPIETVYS</sequence>
<keyword evidence="2" id="KW-1185">Reference proteome</keyword>
<organism evidence="1 2">
    <name type="scientific">Brachionus calyciflorus</name>
    <dbReference type="NCBI Taxonomy" id="104777"/>
    <lineage>
        <taxon>Eukaryota</taxon>
        <taxon>Metazoa</taxon>
        <taxon>Spiralia</taxon>
        <taxon>Gnathifera</taxon>
        <taxon>Rotifera</taxon>
        <taxon>Eurotatoria</taxon>
        <taxon>Monogononta</taxon>
        <taxon>Pseudotrocha</taxon>
        <taxon>Ploima</taxon>
        <taxon>Brachionidae</taxon>
        <taxon>Brachionus</taxon>
    </lineage>
</organism>
<evidence type="ECO:0000313" key="1">
    <source>
        <dbReference type="EMBL" id="CAF0931660.1"/>
    </source>
</evidence>
<proteinExistence type="predicted"/>
<dbReference type="EMBL" id="CAJNOC010002416">
    <property type="protein sequence ID" value="CAF0931660.1"/>
    <property type="molecule type" value="Genomic_DNA"/>
</dbReference>
<gene>
    <name evidence="1" type="ORF">OXX778_LOCUS12940</name>
</gene>
<protein>
    <submittedName>
        <fullName evidence="1">Uncharacterized protein</fullName>
    </submittedName>
</protein>
<dbReference type="AlphaFoldDB" id="A0A814BT42"/>